<dbReference type="eggNOG" id="arCOG01371">
    <property type="taxonomic scope" value="Archaea"/>
</dbReference>
<gene>
    <name evidence="5" type="ordered locus">MmarC6_0590</name>
</gene>
<dbReference type="OrthoDB" id="4907at2157"/>
<dbReference type="InterPro" id="IPR005888">
    <property type="entry name" value="dTDP_Gluc_deHydtase"/>
</dbReference>
<proteinExistence type="predicted"/>
<evidence type="ECO:0000256" key="1">
    <source>
        <dbReference type="ARBA" id="ARBA00001911"/>
    </source>
</evidence>
<dbReference type="Pfam" id="PF16363">
    <property type="entry name" value="GDP_Man_Dehyd"/>
    <property type="match status" value="1"/>
</dbReference>
<dbReference type="PANTHER" id="PTHR43000">
    <property type="entry name" value="DTDP-D-GLUCOSE 4,6-DEHYDRATASE-RELATED"/>
    <property type="match status" value="1"/>
</dbReference>
<evidence type="ECO:0000256" key="3">
    <source>
        <dbReference type="ARBA" id="ARBA00023239"/>
    </source>
</evidence>
<dbReference type="AlphaFoldDB" id="A9A6X9"/>
<evidence type="ECO:0000259" key="4">
    <source>
        <dbReference type="Pfam" id="PF16363"/>
    </source>
</evidence>
<organism evidence="5">
    <name type="scientific">Methanococcus maripaludis (strain C6 / ATCC BAA-1332)</name>
    <dbReference type="NCBI Taxonomy" id="444158"/>
    <lineage>
        <taxon>Archaea</taxon>
        <taxon>Methanobacteriati</taxon>
        <taxon>Methanobacteriota</taxon>
        <taxon>Methanomada group</taxon>
        <taxon>Methanococci</taxon>
        <taxon>Methanococcales</taxon>
        <taxon>Methanococcaceae</taxon>
        <taxon>Methanococcus</taxon>
    </lineage>
</organism>
<dbReference type="PhylomeDB" id="A9A6X9"/>
<evidence type="ECO:0000313" key="5">
    <source>
        <dbReference type="EMBL" id="ABX01407.1"/>
    </source>
</evidence>
<accession>A9A6X9</accession>
<dbReference type="Gene3D" id="3.90.25.10">
    <property type="entry name" value="UDP-galactose 4-epimerase, domain 1"/>
    <property type="match status" value="1"/>
</dbReference>
<protein>
    <submittedName>
        <fullName evidence="5">dTDP-glucose 4,6-dehydratase</fullName>
    </submittedName>
</protein>
<dbReference type="GO" id="GO:0009225">
    <property type="term" value="P:nucleotide-sugar metabolic process"/>
    <property type="evidence" value="ECO:0007669"/>
    <property type="project" value="InterPro"/>
</dbReference>
<keyword evidence="3" id="KW-0456">Lyase</keyword>
<dbReference type="NCBIfam" id="TIGR01181">
    <property type="entry name" value="dTDP_gluc_dehyt"/>
    <property type="match status" value="1"/>
</dbReference>
<dbReference type="InterPro" id="IPR016040">
    <property type="entry name" value="NAD(P)-bd_dom"/>
</dbReference>
<feature type="domain" description="NAD(P)-binding" evidence="4">
    <location>
        <begin position="4"/>
        <end position="297"/>
    </location>
</feature>
<dbReference type="GO" id="GO:0008460">
    <property type="term" value="F:dTDP-glucose 4,6-dehydratase activity"/>
    <property type="evidence" value="ECO:0007669"/>
    <property type="project" value="InterPro"/>
</dbReference>
<sequence>MKILVTGGAGFIGCNFVRYMVQNYDHEITVLDNLTYAGSLENLADVSEKIEFIKGDICSEEDASRAMKDVDSIIHFAAESHVDNSIKNPENFVKTNIFGTYTLLEYARKFGIDKFLHVSTDEVYGSTENGFFKEEDRLDPSSPYSATKAGSDLLVNAYHRTYGLNTFITHCGNNFGPYQYPEKLIPVLIKKALKNEKLPIYGDGLNVRDWIYVEDHCTGIDTVFNNGKYGEVYNIGSGYEKTNLEIVKFILNELDKPENLIEFVKDRPGHDRRYALDSTKMRNLGWAPKWEFEKALKYTVNWYLDRF</sequence>
<dbReference type="KEGG" id="mmx:MmarC6_0590"/>
<dbReference type="Gene3D" id="3.40.50.720">
    <property type="entry name" value="NAD(P)-binding Rossmann-like Domain"/>
    <property type="match status" value="1"/>
</dbReference>
<dbReference type="STRING" id="444158.MmarC6_0590"/>
<dbReference type="SUPFAM" id="SSF51735">
    <property type="entry name" value="NAD(P)-binding Rossmann-fold domains"/>
    <property type="match status" value="1"/>
</dbReference>
<dbReference type="FunFam" id="3.40.50.720:FF:000304">
    <property type="entry name" value="UDP-glucose 4,6-dehydratase"/>
    <property type="match status" value="1"/>
</dbReference>
<reference evidence="5" key="1">
    <citation type="submission" date="2007-10" db="EMBL/GenBank/DDBJ databases">
        <title>Complete sequence of Methanococcus maripaludis C6.</title>
        <authorList>
            <consortium name="US DOE Joint Genome Institute"/>
            <person name="Copeland A."/>
            <person name="Lucas S."/>
            <person name="Lapidus A."/>
            <person name="Barry K."/>
            <person name="Glavina del Rio T."/>
            <person name="Dalin E."/>
            <person name="Tice H."/>
            <person name="Pitluck S."/>
            <person name="Clum A."/>
            <person name="Schmutz J."/>
            <person name="Larimer F."/>
            <person name="Land M."/>
            <person name="Hauser L."/>
            <person name="Kyrpides N."/>
            <person name="Mikhailova N."/>
            <person name="Sieprawska-Lupa M."/>
            <person name="Whitman W.B."/>
            <person name="Richardson P."/>
        </authorList>
    </citation>
    <scope>NUCLEOTIDE SEQUENCE [LARGE SCALE GENOMIC DNA]</scope>
    <source>
        <strain evidence="5">C6</strain>
    </source>
</reference>
<dbReference type="InterPro" id="IPR036291">
    <property type="entry name" value="NAD(P)-bd_dom_sf"/>
</dbReference>
<dbReference type="HOGENOM" id="CLU_007383_1_14_2"/>
<name>A9A6X9_METM6</name>
<dbReference type="EMBL" id="CP000867">
    <property type="protein sequence ID" value="ABX01407.1"/>
    <property type="molecule type" value="Genomic_DNA"/>
</dbReference>
<comment type="cofactor">
    <cofactor evidence="1">
        <name>NAD(+)</name>
        <dbReference type="ChEBI" id="CHEBI:57540"/>
    </cofactor>
</comment>
<dbReference type="CDD" id="cd05246">
    <property type="entry name" value="dTDP_GD_SDR_e"/>
    <property type="match status" value="1"/>
</dbReference>
<keyword evidence="2" id="KW-0520">NAD</keyword>
<evidence type="ECO:0000256" key="2">
    <source>
        <dbReference type="ARBA" id="ARBA00023027"/>
    </source>
</evidence>